<keyword evidence="2" id="KW-1185">Reference proteome</keyword>
<name>A0ABU0NFH2_STRRH</name>
<reference evidence="1 2" key="1">
    <citation type="submission" date="2023-07" db="EMBL/GenBank/DDBJ databases">
        <title>Comparative genomics of wheat-associated soil bacteria to identify genetic determinants of phenazine resistance.</title>
        <authorList>
            <person name="Mouncey N."/>
        </authorList>
    </citation>
    <scope>NUCLEOTIDE SEQUENCE [LARGE SCALE GENOMIC DNA]</scope>
    <source>
        <strain evidence="1 2">B2I6</strain>
    </source>
</reference>
<sequence length="62" mass="6495">MTVATLQRTGLVLDAELVEAAMTPSEAEVSGAPLPSVEGDGLGLLALVLLLSPKEPKEPRRR</sequence>
<comment type="caution">
    <text evidence="1">The sequence shown here is derived from an EMBL/GenBank/DDBJ whole genome shotgun (WGS) entry which is preliminary data.</text>
</comment>
<dbReference type="EMBL" id="JAUSWV010000001">
    <property type="protein sequence ID" value="MDQ0577846.1"/>
    <property type="molecule type" value="Genomic_DNA"/>
</dbReference>
<gene>
    <name evidence="1" type="ORF">QF030_000024</name>
</gene>
<proteinExistence type="predicted"/>
<protein>
    <submittedName>
        <fullName evidence="1">Uncharacterized protein</fullName>
    </submittedName>
</protein>
<organism evidence="1 2">
    <name type="scientific">Streptomyces rishiriensis</name>
    <dbReference type="NCBI Taxonomy" id="68264"/>
    <lineage>
        <taxon>Bacteria</taxon>
        <taxon>Bacillati</taxon>
        <taxon>Actinomycetota</taxon>
        <taxon>Actinomycetes</taxon>
        <taxon>Kitasatosporales</taxon>
        <taxon>Streptomycetaceae</taxon>
        <taxon>Streptomyces</taxon>
    </lineage>
</organism>
<evidence type="ECO:0000313" key="1">
    <source>
        <dbReference type="EMBL" id="MDQ0577846.1"/>
    </source>
</evidence>
<dbReference type="RefSeq" id="WP_307160589.1">
    <property type="nucleotide sequence ID" value="NZ_JAUSWV010000001.1"/>
</dbReference>
<dbReference type="Proteomes" id="UP001230654">
    <property type="component" value="Unassembled WGS sequence"/>
</dbReference>
<evidence type="ECO:0000313" key="2">
    <source>
        <dbReference type="Proteomes" id="UP001230654"/>
    </source>
</evidence>
<accession>A0ABU0NFH2</accession>